<reference evidence="1 2" key="1">
    <citation type="submission" date="2023-03" db="EMBL/GenBank/DDBJ databases">
        <title>Achromobacter spanius LIG8.</title>
        <authorList>
            <person name="Shrestha S."/>
        </authorList>
    </citation>
    <scope>NUCLEOTIDE SEQUENCE [LARGE SCALE GENOMIC DNA]</scope>
    <source>
        <strain evidence="1 2">LIG8</strain>
    </source>
</reference>
<dbReference type="RefSeq" id="WP_268080690.1">
    <property type="nucleotide sequence ID" value="NZ_CP106885.1"/>
</dbReference>
<evidence type="ECO:0000313" key="1">
    <source>
        <dbReference type="EMBL" id="WFP06228.1"/>
    </source>
</evidence>
<accession>A0ABY8GNR0</accession>
<dbReference type="Proteomes" id="UP001214170">
    <property type="component" value="Chromosome"/>
</dbReference>
<keyword evidence="2" id="KW-1185">Reference proteome</keyword>
<protein>
    <submittedName>
        <fullName evidence="1">Uncharacterized protein</fullName>
    </submittedName>
</protein>
<sequence>MNSSDAVLNTAVATGLLEAISSQISKNCDLERKVGSQLGTVSKKYLIDWSSWQTSK</sequence>
<name>A0ABY8GNR0_9BURK</name>
<evidence type="ECO:0000313" key="2">
    <source>
        <dbReference type="Proteomes" id="UP001214170"/>
    </source>
</evidence>
<proteinExistence type="predicted"/>
<dbReference type="EMBL" id="CP121261">
    <property type="protein sequence ID" value="WFP06228.1"/>
    <property type="molecule type" value="Genomic_DNA"/>
</dbReference>
<gene>
    <name evidence="1" type="ORF">P8T11_18035</name>
</gene>
<organism evidence="1 2">
    <name type="scientific">Achromobacter spanius</name>
    <dbReference type="NCBI Taxonomy" id="217203"/>
    <lineage>
        <taxon>Bacteria</taxon>
        <taxon>Pseudomonadati</taxon>
        <taxon>Pseudomonadota</taxon>
        <taxon>Betaproteobacteria</taxon>
        <taxon>Burkholderiales</taxon>
        <taxon>Alcaligenaceae</taxon>
        <taxon>Achromobacter</taxon>
    </lineage>
</organism>